<reference evidence="3" key="2">
    <citation type="journal article" date="2008" name="Nucleic Acids Res.">
        <title>The rice annotation project database (RAP-DB): 2008 update.</title>
        <authorList>
            <consortium name="The rice annotation project (RAP)"/>
        </authorList>
    </citation>
    <scope>GENOME REANNOTATION</scope>
    <source>
        <strain evidence="3">cv. Nipponbare</strain>
    </source>
</reference>
<feature type="transmembrane region" description="Helical" evidence="1">
    <location>
        <begin position="21"/>
        <end position="40"/>
    </location>
</feature>
<keyword evidence="1" id="KW-0812">Transmembrane</keyword>
<dbReference type="Proteomes" id="UP000000763">
    <property type="component" value="Chromosome 8"/>
</dbReference>
<reference evidence="2 3" key="1">
    <citation type="journal article" date="2005" name="Nature">
        <title>The map-based sequence of the rice genome.</title>
        <authorList>
            <consortium name="International rice genome sequencing project (IRGSP)"/>
            <person name="Matsumoto T."/>
            <person name="Wu J."/>
            <person name="Kanamori H."/>
            <person name="Katayose Y."/>
            <person name="Fujisawa M."/>
            <person name="Namiki N."/>
            <person name="Mizuno H."/>
            <person name="Yamamoto K."/>
            <person name="Antonio B.A."/>
            <person name="Baba T."/>
            <person name="Sakata K."/>
            <person name="Nagamura Y."/>
            <person name="Aoki H."/>
            <person name="Arikawa K."/>
            <person name="Arita K."/>
            <person name="Bito T."/>
            <person name="Chiden Y."/>
            <person name="Fujitsuka N."/>
            <person name="Fukunaka R."/>
            <person name="Hamada M."/>
            <person name="Harada C."/>
            <person name="Hayashi A."/>
            <person name="Hijishita S."/>
            <person name="Honda M."/>
            <person name="Hosokawa S."/>
            <person name="Ichikawa Y."/>
            <person name="Idonuma A."/>
            <person name="Iijima M."/>
            <person name="Ikeda M."/>
            <person name="Ikeno M."/>
            <person name="Ito K."/>
            <person name="Ito S."/>
            <person name="Ito T."/>
            <person name="Ito Y."/>
            <person name="Ito Y."/>
            <person name="Iwabuchi A."/>
            <person name="Kamiya K."/>
            <person name="Karasawa W."/>
            <person name="Kurita K."/>
            <person name="Katagiri S."/>
            <person name="Kikuta A."/>
            <person name="Kobayashi H."/>
            <person name="Kobayashi N."/>
            <person name="Machita K."/>
            <person name="Maehara T."/>
            <person name="Masukawa M."/>
            <person name="Mizubayashi T."/>
            <person name="Mukai Y."/>
            <person name="Nagasaki H."/>
            <person name="Nagata Y."/>
            <person name="Naito S."/>
            <person name="Nakashima M."/>
            <person name="Nakama Y."/>
            <person name="Nakamichi Y."/>
            <person name="Nakamura M."/>
            <person name="Meguro A."/>
            <person name="Negishi M."/>
            <person name="Ohta I."/>
            <person name="Ohta T."/>
            <person name="Okamoto M."/>
            <person name="Ono N."/>
            <person name="Saji S."/>
            <person name="Sakaguchi M."/>
            <person name="Sakai K."/>
            <person name="Shibata M."/>
            <person name="Shimokawa T."/>
            <person name="Song J."/>
            <person name="Takazaki Y."/>
            <person name="Terasawa K."/>
            <person name="Tsugane M."/>
            <person name="Tsuji K."/>
            <person name="Ueda S."/>
            <person name="Waki K."/>
            <person name="Yamagata H."/>
            <person name="Yamamoto M."/>
            <person name="Yamamoto S."/>
            <person name="Yamane H."/>
            <person name="Yoshiki S."/>
            <person name="Yoshihara R."/>
            <person name="Yukawa K."/>
            <person name="Zhong H."/>
            <person name="Yano M."/>
            <person name="Yuan Q."/>
            <person name="Ouyang S."/>
            <person name="Liu J."/>
            <person name="Jones K.M."/>
            <person name="Gansberger K."/>
            <person name="Moffat K."/>
            <person name="Hill J."/>
            <person name="Bera J."/>
            <person name="Fadrosh D."/>
            <person name="Jin S."/>
            <person name="Johri S."/>
            <person name="Kim M."/>
            <person name="Overton L."/>
            <person name="Reardon M."/>
            <person name="Tsitrin T."/>
            <person name="Vuong H."/>
            <person name="Weaver B."/>
            <person name="Ciecko A."/>
            <person name="Tallon L."/>
            <person name="Jackson J."/>
            <person name="Pai G."/>
            <person name="Aken S.V."/>
            <person name="Utterback T."/>
            <person name="Reidmuller S."/>
            <person name="Feldblyum T."/>
            <person name="Hsiao J."/>
            <person name="Zismann V."/>
            <person name="Iobst S."/>
            <person name="de Vazeille A.R."/>
            <person name="Buell C.R."/>
            <person name="Ying K."/>
            <person name="Li Y."/>
            <person name="Lu T."/>
            <person name="Huang Y."/>
            <person name="Zhao Q."/>
            <person name="Feng Q."/>
            <person name="Zhang L."/>
            <person name="Zhu J."/>
            <person name="Weng Q."/>
            <person name="Mu J."/>
            <person name="Lu Y."/>
            <person name="Fan D."/>
            <person name="Liu Y."/>
            <person name="Guan J."/>
            <person name="Zhang Y."/>
            <person name="Yu S."/>
            <person name="Liu X."/>
            <person name="Zhang Y."/>
            <person name="Hong G."/>
            <person name="Han B."/>
            <person name="Choisne N."/>
            <person name="Demange N."/>
            <person name="Orjeda G."/>
            <person name="Samain S."/>
            <person name="Cattolico L."/>
            <person name="Pelletier E."/>
            <person name="Couloux A."/>
            <person name="Segurens B."/>
            <person name="Wincker P."/>
            <person name="D'Hont A."/>
            <person name="Scarpelli C."/>
            <person name="Weissenbach J."/>
            <person name="Salanoubat M."/>
            <person name="Quetier F."/>
            <person name="Yu Y."/>
            <person name="Kim H.R."/>
            <person name="Rambo T."/>
            <person name="Currie J."/>
            <person name="Collura K."/>
            <person name="Luo M."/>
            <person name="Yang T."/>
            <person name="Ammiraju J.S.S."/>
            <person name="Engler F."/>
            <person name="Soderlund C."/>
            <person name="Wing R.A."/>
            <person name="Palmer L.E."/>
            <person name="de la Bastide M."/>
            <person name="Spiegel L."/>
            <person name="Nascimento L."/>
            <person name="Zutavern T."/>
            <person name="O'Shaughnessy A."/>
            <person name="Dike S."/>
            <person name="Dedhia N."/>
            <person name="Preston R."/>
            <person name="Balija V."/>
            <person name="McCombie W.R."/>
            <person name="Chow T."/>
            <person name="Chen H."/>
            <person name="Chung M."/>
            <person name="Chen C."/>
            <person name="Shaw J."/>
            <person name="Wu H."/>
            <person name="Hsiao K."/>
            <person name="Chao Y."/>
            <person name="Chu M."/>
            <person name="Cheng C."/>
            <person name="Hour A."/>
            <person name="Lee P."/>
            <person name="Lin S."/>
            <person name="Lin Y."/>
            <person name="Liou J."/>
            <person name="Liu S."/>
            <person name="Hsing Y."/>
            <person name="Raghuvanshi S."/>
            <person name="Mohanty A."/>
            <person name="Bharti A.K."/>
            <person name="Gaur A."/>
            <person name="Gupta V."/>
            <person name="Kumar D."/>
            <person name="Ravi V."/>
            <person name="Vij S."/>
            <person name="Kapur A."/>
            <person name="Khurana P."/>
            <person name="Khurana P."/>
            <person name="Khurana J.P."/>
            <person name="Tyagi A.K."/>
            <person name="Gaikwad K."/>
            <person name="Singh A."/>
            <person name="Dalal V."/>
            <person name="Srivastava S."/>
            <person name="Dixit A."/>
            <person name="Pal A.K."/>
            <person name="Ghazi I.A."/>
            <person name="Yadav M."/>
            <person name="Pandit A."/>
            <person name="Bhargava A."/>
            <person name="Sureshbabu K."/>
            <person name="Batra K."/>
            <person name="Sharma T.R."/>
            <person name="Mohapatra T."/>
            <person name="Singh N.K."/>
            <person name="Messing J."/>
            <person name="Nelson A.B."/>
            <person name="Fuks G."/>
            <person name="Kavchok S."/>
            <person name="Keizer G."/>
            <person name="Linton E."/>
            <person name="Llaca V."/>
            <person name="Song R."/>
            <person name="Tanyolac B."/>
            <person name="Young S."/>
            <person name="Ho-Il K."/>
            <person name="Hahn J.H."/>
            <person name="Sangsakoo G."/>
            <person name="Vanavichit A."/>
            <person name="de Mattos Luiz.A.T."/>
            <person name="Zimmer P.D."/>
            <person name="Malone G."/>
            <person name="Dellagostin O."/>
            <person name="de Oliveira A.C."/>
            <person name="Bevan M."/>
            <person name="Bancroft I."/>
            <person name="Minx P."/>
            <person name="Cordum H."/>
            <person name="Wilson R."/>
            <person name="Cheng Z."/>
            <person name="Jin W."/>
            <person name="Jiang J."/>
            <person name="Leong S.A."/>
            <person name="Iwama H."/>
            <person name="Gojobori T."/>
            <person name="Itoh T."/>
            <person name="Niimura Y."/>
            <person name="Fujii Y."/>
            <person name="Habara T."/>
            <person name="Sakai H."/>
            <person name="Sato Y."/>
            <person name="Wilson G."/>
            <person name="Kumar K."/>
            <person name="McCouch S."/>
            <person name="Juretic N."/>
            <person name="Hoen D."/>
            <person name="Wright S."/>
            <person name="Bruskiewich R."/>
            <person name="Bureau T."/>
            <person name="Miyao A."/>
            <person name="Hirochika H."/>
            <person name="Nishikawa T."/>
            <person name="Kadowaki K."/>
            <person name="Sugiura M."/>
            <person name="Burr B."/>
            <person name="Sasaki T."/>
        </authorList>
    </citation>
    <scope>NUCLEOTIDE SEQUENCE [LARGE SCALE GENOMIC DNA]</scope>
    <source>
        <strain evidence="3">cv. Nipponbare</strain>
    </source>
</reference>
<protein>
    <submittedName>
        <fullName evidence="2">Os08g0531200 protein</fullName>
    </submittedName>
</protein>
<evidence type="ECO:0000256" key="1">
    <source>
        <dbReference type="SAM" id="Phobius"/>
    </source>
</evidence>
<proteinExistence type="predicted"/>
<gene>
    <name evidence="2" type="ordered locus">Os08g0531200</name>
</gene>
<dbReference type="KEGG" id="dosa:Os08g0531200"/>
<keyword evidence="1" id="KW-0472">Membrane</keyword>
<name>C7J5M0_ORYSJ</name>
<keyword evidence="1" id="KW-1133">Transmembrane helix</keyword>
<dbReference type="EMBL" id="AP008214">
    <property type="protein sequence ID" value="BAH94394.1"/>
    <property type="molecule type" value="Genomic_DNA"/>
</dbReference>
<evidence type="ECO:0000313" key="2">
    <source>
        <dbReference type="EMBL" id="BAH94394.1"/>
    </source>
</evidence>
<organism evidence="2 3">
    <name type="scientific">Oryza sativa subsp. japonica</name>
    <name type="common">Rice</name>
    <dbReference type="NCBI Taxonomy" id="39947"/>
    <lineage>
        <taxon>Eukaryota</taxon>
        <taxon>Viridiplantae</taxon>
        <taxon>Streptophyta</taxon>
        <taxon>Embryophyta</taxon>
        <taxon>Tracheophyta</taxon>
        <taxon>Spermatophyta</taxon>
        <taxon>Magnoliopsida</taxon>
        <taxon>Liliopsida</taxon>
        <taxon>Poales</taxon>
        <taxon>Poaceae</taxon>
        <taxon>BOP clade</taxon>
        <taxon>Oryzoideae</taxon>
        <taxon>Oryzeae</taxon>
        <taxon>Oryzinae</taxon>
        <taxon>Oryza</taxon>
        <taxon>Oryza sativa</taxon>
    </lineage>
</organism>
<dbReference type="AlphaFoldDB" id="C7J5M0"/>
<sequence>MRLLLLLMTNTFPQGEVTKKLFYIIVKVGVPTLIGVSHILSQEMINVLP</sequence>
<accession>C7J5M0</accession>
<evidence type="ECO:0000313" key="3">
    <source>
        <dbReference type="Proteomes" id="UP000000763"/>
    </source>
</evidence>